<keyword evidence="5" id="KW-0812">Transmembrane</keyword>
<dbReference type="PANTHER" id="PTHR45710">
    <property type="entry name" value="C-TYPE LECTIN DOMAIN-CONTAINING PROTEIN 180"/>
    <property type="match status" value="1"/>
</dbReference>
<accession>K7Y9X7</accession>
<evidence type="ECO:0000256" key="1">
    <source>
        <dbReference type="ARBA" id="ARBA00004236"/>
    </source>
</evidence>
<dbReference type="GO" id="GO:0030246">
    <property type="term" value="F:carbohydrate binding"/>
    <property type="evidence" value="ECO:0007669"/>
    <property type="project" value="UniProtKB-KW"/>
</dbReference>
<evidence type="ECO:0000256" key="5">
    <source>
        <dbReference type="SAM" id="Phobius"/>
    </source>
</evidence>
<dbReference type="InterPro" id="IPR033992">
    <property type="entry name" value="NKR-like_CTLD"/>
</dbReference>
<evidence type="ECO:0000256" key="3">
    <source>
        <dbReference type="ARBA" id="ARBA00022734"/>
    </source>
</evidence>
<dbReference type="InterPro" id="IPR016186">
    <property type="entry name" value="C-type_lectin-like/link_sf"/>
</dbReference>
<dbReference type="SMART" id="SM00034">
    <property type="entry name" value="CLECT"/>
    <property type="match status" value="1"/>
</dbReference>
<dbReference type="CDD" id="cd03593">
    <property type="entry name" value="CLECT_NK_receptors_like"/>
    <property type="match status" value="1"/>
</dbReference>
<dbReference type="GO" id="GO:0046703">
    <property type="term" value="F:natural killer cell lectin-like receptor binding"/>
    <property type="evidence" value="ECO:0007669"/>
    <property type="project" value="TreeGrafter"/>
</dbReference>
<feature type="transmembrane region" description="Helical" evidence="5">
    <location>
        <begin position="18"/>
        <end position="39"/>
    </location>
</feature>
<keyword evidence="2" id="KW-1003">Cell membrane</keyword>
<dbReference type="RefSeq" id="YP_007016422.1">
    <property type="nucleotide sequence ID" value="NC_019559.2"/>
</dbReference>
<evidence type="ECO:0000256" key="4">
    <source>
        <dbReference type="ARBA" id="ARBA00023180"/>
    </source>
</evidence>
<protein>
    <submittedName>
        <fullName evidence="7">E1.5</fullName>
    </submittedName>
</protein>
<dbReference type="GO" id="GO:0005886">
    <property type="term" value="C:plasma membrane"/>
    <property type="evidence" value="ECO:0007669"/>
    <property type="project" value="UniProtKB-SubCell"/>
</dbReference>
<keyword evidence="5" id="KW-0472">Membrane</keyword>
<dbReference type="SUPFAM" id="SSF56436">
    <property type="entry name" value="C-type lectin-like"/>
    <property type="match status" value="1"/>
</dbReference>
<reference evidence="7 8" key="1">
    <citation type="journal article" date="2012" name="J. Virol.">
        <title>Complete genome sequence of the english isolate of rat cytomegalovirus (Murid herpesvirus 8).</title>
        <authorList>
            <person name="Ettinger J."/>
            <person name="Geyer H."/>
            <person name="Nitsche A."/>
            <person name="Zimmermann A."/>
            <person name="Brune W."/>
            <person name="Sandford G.R."/>
            <person name="Hayward G.S."/>
            <person name="Voigt S."/>
        </authorList>
    </citation>
    <scope>NUCLEOTIDE SEQUENCE [LARGE SCALE GENOMIC DNA]</scope>
    <source>
        <strain evidence="7">England</strain>
    </source>
</reference>
<feature type="domain" description="C-type lectin" evidence="6">
    <location>
        <begin position="63"/>
        <end position="136"/>
    </location>
</feature>
<comment type="subcellular location">
    <subcellularLocation>
        <location evidence="1">Cell membrane</location>
    </subcellularLocation>
</comment>
<organism evidence="7 8">
    <name type="scientific">Rat cytomegalovirus (isolate England)</name>
    <name type="common">RCMV-E</name>
    <name type="synonym">Murid herpesvirus 8</name>
    <dbReference type="NCBI Taxonomy" id="1261657"/>
    <lineage>
        <taxon>Viruses</taxon>
        <taxon>Duplodnaviria</taxon>
        <taxon>Heunggongvirae</taxon>
        <taxon>Peploviricota</taxon>
        <taxon>Herviviricetes</taxon>
        <taxon>Herpesvirales</taxon>
        <taxon>Orthoherpesviridae</taxon>
        <taxon>Betaherpesvirinae</taxon>
        <taxon>Muromegalovirus</taxon>
        <taxon>Muromegalovirus muridbeta8</taxon>
    </lineage>
</organism>
<dbReference type="OrthoDB" id="23048at10239"/>
<dbReference type="GeneID" id="14038976"/>
<dbReference type="Gene3D" id="3.10.100.10">
    <property type="entry name" value="Mannose-Binding Protein A, subunit A"/>
    <property type="match status" value="1"/>
</dbReference>
<name>K7Y9X7_RCMVE</name>
<reference evidence="7 8" key="2">
    <citation type="journal article" date="2015" name="J. Gen. Virol.">
        <title>The English isolate and a newly identified Berlin isolate of Rat Cytomegalovirus (RCMV) share similarities with but separate as an anciently diverged clade from Mouse CMV and the Maastricht isolate of RCMV.</title>
        <authorList>
            <person name="Geyer H."/>
            <person name="Ettinger J."/>
            <person name="Moller L."/>
            <person name="Schmolz E."/>
            <person name="Nitsche A."/>
            <person name="Brune W."/>
            <person name="Heaggans S."/>
            <person name="Sandford G.R."/>
            <person name="Hayward G.S."/>
            <person name="Voigt S."/>
        </authorList>
    </citation>
    <scope>NUCLEOTIDE SEQUENCE [LARGE SCALE GENOMIC DNA]</scope>
    <source>
        <strain evidence="7">England</strain>
    </source>
</reference>
<dbReference type="Proteomes" id="UP000127637">
    <property type="component" value="Segment"/>
</dbReference>
<evidence type="ECO:0000259" key="6">
    <source>
        <dbReference type="PROSITE" id="PS50041"/>
    </source>
</evidence>
<dbReference type="InterPro" id="IPR016187">
    <property type="entry name" value="CTDL_fold"/>
</dbReference>
<dbReference type="PANTHER" id="PTHR45710:SF19">
    <property type="entry name" value="C-TYPE LECTIN DOMAIN FAMILY 2 MEMBER D-RELATED"/>
    <property type="match status" value="1"/>
</dbReference>
<gene>
    <name evidence="7" type="primary">e1.5</name>
</gene>
<dbReference type="InterPro" id="IPR050828">
    <property type="entry name" value="C-type_lectin/matrix_domain"/>
</dbReference>
<sequence length="180" mass="20836">MAHEDYIRFASVDSNTKLYCCYVVIFLLTVVIITLSTILSAQRSIDPPIVHNYAICPKDWIGLTDTCYYFSNSTTNWTFAQTLCKGNNSNLAHFNTEEQYNFLSRYKGNFDYWIGIHRESSEHPWKWADNTTYNYSLSIRGVEKYAYLNDLGISSARVYADKRWSCSKSTDSLRCQLCST</sequence>
<dbReference type="PROSITE" id="PS50041">
    <property type="entry name" value="C_TYPE_LECTIN_2"/>
    <property type="match status" value="1"/>
</dbReference>
<keyword evidence="5" id="KW-1133">Transmembrane helix</keyword>
<dbReference type="InterPro" id="IPR001304">
    <property type="entry name" value="C-type_lectin-like"/>
</dbReference>
<dbReference type="KEGG" id="vg:14038976"/>
<proteinExistence type="predicted"/>
<evidence type="ECO:0000256" key="2">
    <source>
        <dbReference type="ARBA" id="ARBA00022475"/>
    </source>
</evidence>
<keyword evidence="8" id="KW-1185">Reference proteome</keyword>
<evidence type="ECO:0000313" key="8">
    <source>
        <dbReference type="Proteomes" id="UP000127637"/>
    </source>
</evidence>
<organismHost>
    <name type="scientific">Rattus norvegicus</name>
    <name type="common">Rat</name>
    <dbReference type="NCBI Taxonomy" id="10116"/>
</organismHost>
<dbReference type="Pfam" id="PF00059">
    <property type="entry name" value="Lectin_C"/>
    <property type="match status" value="1"/>
</dbReference>
<keyword evidence="3" id="KW-0430">Lectin</keyword>
<dbReference type="EMBL" id="JX867617">
    <property type="protein sequence ID" value="AFX83339.1"/>
    <property type="molecule type" value="Genomic_DNA"/>
</dbReference>
<keyword evidence="4" id="KW-0325">Glycoprotein</keyword>
<evidence type="ECO:0000313" key="7">
    <source>
        <dbReference type="EMBL" id="AFX83339.1"/>
    </source>
</evidence>